<feature type="region of interest" description="Disordered" evidence="4">
    <location>
        <begin position="196"/>
        <end position="221"/>
    </location>
</feature>
<feature type="repeat" description="ANK" evidence="3">
    <location>
        <begin position="43"/>
        <end position="75"/>
    </location>
</feature>
<feature type="compositionally biased region" description="Polar residues" evidence="4">
    <location>
        <begin position="206"/>
        <end position="221"/>
    </location>
</feature>
<evidence type="ECO:0000313" key="5">
    <source>
        <dbReference type="EnsemblMetazoa" id="XP_030844504"/>
    </source>
</evidence>
<dbReference type="SMART" id="SM00248">
    <property type="entry name" value="ANK"/>
    <property type="match status" value="3"/>
</dbReference>
<dbReference type="SUPFAM" id="SSF48403">
    <property type="entry name" value="Ankyrin repeat"/>
    <property type="match status" value="1"/>
</dbReference>
<dbReference type="PROSITE" id="PS50088">
    <property type="entry name" value="ANK_REPEAT"/>
    <property type="match status" value="2"/>
</dbReference>
<proteinExistence type="predicted"/>
<dbReference type="InterPro" id="IPR002110">
    <property type="entry name" value="Ankyrin_rpt"/>
</dbReference>
<dbReference type="PANTHER" id="PTHR24201:SF15">
    <property type="entry name" value="ANKYRIN REPEAT DOMAIN-CONTAINING PROTEIN 66"/>
    <property type="match status" value="1"/>
</dbReference>
<dbReference type="Gene3D" id="1.25.40.20">
    <property type="entry name" value="Ankyrin repeat-containing domain"/>
    <property type="match status" value="1"/>
</dbReference>
<dbReference type="RefSeq" id="XP_030844504.1">
    <property type="nucleotide sequence ID" value="XM_030988644.1"/>
</dbReference>
<dbReference type="AlphaFoldDB" id="A0A7M7T0B1"/>
<organism evidence="5 6">
    <name type="scientific">Strongylocentrotus purpuratus</name>
    <name type="common">Purple sea urchin</name>
    <dbReference type="NCBI Taxonomy" id="7668"/>
    <lineage>
        <taxon>Eukaryota</taxon>
        <taxon>Metazoa</taxon>
        <taxon>Echinodermata</taxon>
        <taxon>Eleutherozoa</taxon>
        <taxon>Echinozoa</taxon>
        <taxon>Echinoidea</taxon>
        <taxon>Euechinoidea</taxon>
        <taxon>Echinacea</taxon>
        <taxon>Camarodonta</taxon>
        <taxon>Echinidea</taxon>
        <taxon>Strongylocentrotidae</taxon>
        <taxon>Strongylocentrotus</taxon>
    </lineage>
</organism>
<feature type="repeat" description="ANK" evidence="3">
    <location>
        <begin position="10"/>
        <end position="42"/>
    </location>
</feature>
<sequence length="221" mass="24356">MKTSRLIKMAASCDLATAAASGDLNLVKRLVNEGADVNRKSQDGFTPLCNAAFWGYSHIAEYLIQHRADVNLSNGGTLWTPCHCAAFQGHGKVLMKLLEAKPNLSLQDNRGRTAADFASAMEAIWPFFATEGCKRTSKSELVRLDIVKKVKDYDPATPSSDYAHFSRPGSAYVMKSQPMRGDANIDYKRKMAEGGDVLSIEEEGQETSSNNSNPSFNIWRR</sequence>
<keyword evidence="1" id="KW-0677">Repeat</keyword>
<evidence type="ECO:0000256" key="1">
    <source>
        <dbReference type="ARBA" id="ARBA00022737"/>
    </source>
</evidence>
<reference evidence="5" key="2">
    <citation type="submission" date="2021-01" db="UniProtKB">
        <authorList>
            <consortium name="EnsemblMetazoa"/>
        </authorList>
    </citation>
    <scope>IDENTIFICATION</scope>
</reference>
<evidence type="ECO:0000313" key="6">
    <source>
        <dbReference type="Proteomes" id="UP000007110"/>
    </source>
</evidence>
<dbReference type="PROSITE" id="PS50297">
    <property type="entry name" value="ANK_REP_REGION"/>
    <property type="match status" value="1"/>
</dbReference>
<protein>
    <submittedName>
        <fullName evidence="5">Uncharacterized protein</fullName>
    </submittedName>
</protein>
<dbReference type="EnsemblMetazoa" id="XM_030988644">
    <property type="protein sequence ID" value="XP_030844504"/>
    <property type="gene ID" value="LOC105436618"/>
</dbReference>
<dbReference type="OrthoDB" id="194358at2759"/>
<dbReference type="OMA" id="FWGYSHI"/>
<evidence type="ECO:0000256" key="2">
    <source>
        <dbReference type="ARBA" id="ARBA00023043"/>
    </source>
</evidence>
<name>A0A7M7T0B1_STRPU</name>
<keyword evidence="2 3" id="KW-0040">ANK repeat</keyword>
<accession>A0A7M7T0B1</accession>
<dbReference type="InParanoid" id="A0A7M7T0B1"/>
<dbReference type="KEGG" id="spu:105436618"/>
<dbReference type="GeneID" id="105436618"/>
<dbReference type="Proteomes" id="UP000007110">
    <property type="component" value="Unassembled WGS sequence"/>
</dbReference>
<keyword evidence="6" id="KW-1185">Reference proteome</keyword>
<dbReference type="Pfam" id="PF12796">
    <property type="entry name" value="Ank_2"/>
    <property type="match status" value="1"/>
</dbReference>
<reference evidence="6" key="1">
    <citation type="submission" date="2015-02" db="EMBL/GenBank/DDBJ databases">
        <title>Genome sequencing for Strongylocentrotus purpuratus.</title>
        <authorList>
            <person name="Murali S."/>
            <person name="Liu Y."/>
            <person name="Vee V."/>
            <person name="English A."/>
            <person name="Wang M."/>
            <person name="Skinner E."/>
            <person name="Han Y."/>
            <person name="Muzny D.M."/>
            <person name="Worley K.C."/>
            <person name="Gibbs R.A."/>
        </authorList>
    </citation>
    <scope>NUCLEOTIDE SEQUENCE</scope>
</reference>
<dbReference type="InterPro" id="IPR036770">
    <property type="entry name" value="Ankyrin_rpt-contain_sf"/>
</dbReference>
<dbReference type="InterPro" id="IPR050776">
    <property type="entry name" value="Ank_Repeat/CDKN_Inhibitor"/>
</dbReference>
<evidence type="ECO:0000256" key="3">
    <source>
        <dbReference type="PROSITE-ProRule" id="PRU00023"/>
    </source>
</evidence>
<evidence type="ECO:0000256" key="4">
    <source>
        <dbReference type="SAM" id="MobiDB-lite"/>
    </source>
</evidence>
<dbReference type="PANTHER" id="PTHR24201">
    <property type="entry name" value="ANK_REP_REGION DOMAIN-CONTAINING PROTEIN"/>
    <property type="match status" value="1"/>
</dbReference>